<dbReference type="EMBL" id="CAUYUJ010020172">
    <property type="protein sequence ID" value="CAK0896344.1"/>
    <property type="molecule type" value="Genomic_DNA"/>
</dbReference>
<proteinExistence type="predicted"/>
<dbReference type="Pfam" id="PF00520">
    <property type="entry name" value="Ion_trans"/>
    <property type="match status" value="1"/>
</dbReference>
<evidence type="ECO:0000259" key="7">
    <source>
        <dbReference type="Pfam" id="PF00520"/>
    </source>
</evidence>
<feature type="transmembrane region" description="Helical" evidence="6">
    <location>
        <begin position="140"/>
        <end position="161"/>
    </location>
</feature>
<feature type="domain" description="Ion transport" evidence="7">
    <location>
        <begin position="149"/>
        <end position="385"/>
    </location>
</feature>
<sequence length="427" mass="46656">SRALAQARGLGVGGAPAMKAGAAAAAAARQGAGAPRSAAKADNALAALPGSRAATSSSSPGNASTEEDDDEEDTYDLDSDESTTEQASWFWSAASSLLYKAHDPMDLDARSIENEIRRHMENPTIGPRWFWQYQLECHRIYLGSLVTGLVIIPAIMGNFVAEIIQRTPPFIPKSPTELQTWRYIENTFNVIFLTEVIFHGYSEWWTVWKRSGGNWFDFVVVLGGSLDLFGVDFAGLDVVLMLRAVRIFRLVRALRIFSKVGALAKIMNSLLLGAGQVAQALGIVVMIMLIYAVIAVDQYCGLYCASDVAPYRNMEQFVTARGVCFGEDYYGDTGRALYTMFQVLTGESWSEAAVRPIMYRYATSQDPQDQQLYIISQIFFVSFVVGTIADQLVRADKRCGCGAPQRLHLDPCSSGRSIDEASAGSGP</sequence>
<dbReference type="Gene3D" id="1.20.120.350">
    <property type="entry name" value="Voltage-gated potassium channels. Chain C"/>
    <property type="match status" value="1"/>
</dbReference>
<evidence type="ECO:0000313" key="9">
    <source>
        <dbReference type="Proteomes" id="UP001189429"/>
    </source>
</evidence>
<comment type="caution">
    <text evidence="8">The sequence shown here is derived from an EMBL/GenBank/DDBJ whole genome shotgun (WGS) entry which is preliminary data.</text>
</comment>
<dbReference type="Gene3D" id="1.10.287.70">
    <property type="match status" value="1"/>
</dbReference>
<dbReference type="PANTHER" id="PTHR10037:SF230">
    <property type="entry name" value="CA[2+]-CHANNEL PROTEIN ALPHA[[1]] SUBUNIT T, ISOFORM F"/>
    <property type="match status" value="1"/>
</dbReference>
<feature type="non-terminal residue" evidence="8">
    <location>
        <position position="1"/>
    </location>
</feature>
<organism evidence="8 9">
    <name type="scientific">Prorocentrum cordatum</name>
    <dbReference type="NCBI Taxonomy" id="2364126"/>
    <lineage>
        <taxon>Eukaryota</taxon>
        <taxon>Sar</taxon>
        <taxon>Alveolata</taxon>
        <taxon>Dinophyceae</taxon>
        <taxon>Prorocentrales</taxon>
        <taxon>Prorocentraceae</taxon>
        <taxon>Prorocentrum</taxon>
    </lineage>
</organism>
<evidence type="ECO:0000256" key="1">
    <source>
        <dbReference type="ARBA" id="ARBA00004141"/>
    </source>
</evidence>
<evidence type="ECO:0000256" key="5">
    <source>
        <dbReference type="SAM" id="MobiDB-lite"/>
    </source>
</evidence>
<comment type="subcellular location">
    <subcellularLocation>
        <location evidence="1">Membrane</location>
        <topology evidence="1">Multi-pass membrane protein</topology>
    </subcellularLocation>
</comment>
<dbReference type="SUPFAM" id="SSF81324">
    <property type="entry name" value="Voltage-gated potassium channels"/>
    <property type="match status" value="1"/>
</dbReference>
<protein>
    <recommendedName>
        <fullName evidence="7">Ion transport domain-containing protein</fullName>
    </recommendedName>
</protein>
<accession>A0ABN9X9Z7</accession>
<evidence type="ECO:0000256" key="4">
    <source>
        <dbReference type="ARBA" id="ARBA00023136"/>
    </source>
</evidence>
<keyword evidence="4 6" id="KW-0472">Membrane</keyword>
<dbReference type="InterPro" id="IPR027359">
    <property type="entry name" value="Volt_channel_dom_sf"/>
</dbReference>
<keyword evidence="2 6" id="KW-0812">Transmembrane</keyword>
<dbReference type="InterPro" id="IPR043203">
    <property type="entry name" value="VGCC_Ca_Na"/>
</dbReference>
<dbReference type="PANTHER" id="PTHR10037">
    <property type="entry name" value="VOLTAGE-GATED CATION CHANNEL CALCIUM AND SODIUM"/>
    <property type="match status" value="1"/>
</dbReference>
<feature type="compositionally biased region" description="Low complexity" evidence="5">
    <location>
        <begin position="15"/>
        <end position="47"/>
    </location>
</feature>
<feature type="compositionally biased region" description="Acidic residues" evidence="5">
    <location>
        <begin position="65"/>
        <end position="81"/>
    </location>
</feature>
<gene>
    <name evidence="8" type="ORF">PCOR1329_LOCUS74839</name>
</gene>
<reference evidence="8" key="1">
    <citation type="submission" date="2023-10" db="EMBL/GenBank/DDBJ databases">
        <authorList>
            <person name="Chen Y."/>
            <person name="Shah S."/>
            <person name="Dougan E. K."/>
            <person name="Thang M."/>
            <person name="Chan C."/>
        </authorList>
    </citation>
    <scope>NUCLEOTIDE SEQUENCE [LARGE SCALE GENOMIC DNA]</scope>
</reference>
<evidence type="ECO:0000313" key="8">
    <source>
        <dbReference type="EMBL" id="CAK0896344.1"/>
    </source>
</evidence>
<evidence type="ECO:0000256" key="6">
    <source>
        <dbReference type="SAM" id="Phobius"/>
    </source>
</evidence>
<feature type="region of interest" description="Disordered" evidence="5">
    <location>
        <begin position="1"/>
        <end position="81"/>
    </location>
</feature>
<evidence type="ECO:0000256" key="3">
    <source>
        <dbReference type="ARBA" id="ARBA00022989"/>
    </source>
</evidence>
<evidence type="ECO:0000256" key="2">
    <source>
        <dbReference type="ARBA" id="ARBA00022692"/>
    </source>
</evidence>
<feature type="transmembrane region" description="Helical" evidence="6">
    <location>
        <begin position="266"/>
        <end position="294"/>
    </location>
</feature>
<feature type="transmembrane region" description="Helical" evidence="6">
    <location>
        <begin position="221"/>
        <end position="245"/>
    </location>
</feature>
<keyword evidence="3 6" id="KW-1133">Transmembrane helix</keyword>
<dbReference type="InterPro" id="IPR005821">
    <property type="entry name" value="Ion_trans_dom"/>
</dbReference>
<dbReference type="Proteomes" id="UP001189429">
    <property type="component" value="Unassembled WGS sequence"/>
</dbReference>
<feature type="compositionally biased region" description="Polar residues" evidence="5">
    <location>
        <begin position="53"/>
        <end position="63"/>
    </location>
</feature>
<keyword evidence="9" id="KW-1185">Reference proteome</keyword>
<name>A0ABN9X9Z7_9DINO</name>